<sequence length="69" mass="7751">MYEKKPKNRSQGSTTRIQHSRSPTILPQLRANPQRAVQSMSPEPQSPDTVSSTSTTTYHNQVLQELVSL</sequence>
<name>A0A8H5CVH7_9AGAR</name>
<feature type="compositionally biased region" description="Polar residues" evidence="1">
    <location>
        <begin position="9"/>
        <end position="25"/>
    </location>
</feature>
<organism evidence="2 3">
    <name type="scientific">Leucocoprinus leucothites</name>
    <dbReference type="NCBI Taxonomy" id="201217"/>
    <lineage>
        <taxon>Eukaryota</taxon>
        <taxon>Fungi</taxon>
        <taxon>Dikarya</taxon>
        <taxon>Basidiomycota</taxon>
        <taxon>Agaricomycotina</taxon>
        <taxon>Agaricomycetes</taxon>
        <taxon>Agaricomycetidae</taxon>
        <taxon>Agaricales</taxon>
        <taxon>Agaricineae</taxon>
        <taxon>Agaricaceae</taxon>
        <taxon>Leucocoprinus</taxon>
    </lineage>
</organism>
<feature type="region of interest" description="Disordered" evidence="1">
    <location>
        <begin position="1"/>
        <end position="58"/>
    </location>
</feature>
<dbReference type="Proteomes" id="UP000559027">
    <property type="component" value="Unassembled WGS sequence"/>
</dbReference>
<evidence type="ECO:0000256" key="1">
    <source>
        <dbReference type="SAM" id="MobiDB-lite"/>
    </source>
</evidence>
<proteinExistence type="predicted"/>
<protein>
    <submittedName>
        <fullName evidence="2">Uncharacterized protein</fullName>
    </submittedName>
</protein>
<evidence type="ECO:0000313" key="2">
    <source>
        <dbReference type="EMBL" id="KAF5348333.1"/>
    </source>
</evidence>
<accession>A0A8H5CVH7</accession>
<keyword evidence="3" id="KW-1185">Reference proteome</keyword>
<feature type="compositionally biased region" description="Polar residues" evidence="1">
    <location>
        <begin position="35"/>
        <end position="48"/>
    </location>
</feature>
<reference evidence="2 3" key="1">
    <citation type="journal article" date="2020" name="ISME J.">
        <title>Uncovering the hidden diversity of litter-decomposition mechanisms in mushroom-forming fungi.</title>
        <authorList>
            <person name="Floudas D."/>
            <person name="Bentzer J."/>
            <person name="Ahren D."/>
            <person name="Johansson T."/>
            <person name="Persson P."/>
            <person name="Tunlid A."/>
        </authorList>
    </citation>
    <scope>NUCLEOTIDE SEQUENCE [LARGE SCALE GENOMIC DNA]</scope>
    <source>
        <strain evidence="2 3">CBS 146.42</strain>
    </source>
</reference>
<evidence type="ECO:0000313" key="3">
    <source>
        <dbReference type="Proteomes" id="UP000559027"/>
    </source>
</evidence>
<dbReference type="AlphaFoldDB" id="A0A8H5CVH7"/>
<gene>
    <name evidence="2" type="ORF">D9756_010497</name>
</gene>
<comment type="caution">
    <text evidence="2">The sequence shown here is derived from an EMBL/GenBank/DDBJ whole genome shotgun (WGS) entry which is preliminary data.</text>
</comment>
<dbReference type="EMBL" id="JAACJO010000020">
    <property type="protein sequence ID" value="KAF5348333.1"/>
    <property type="molecule type" value="Genomic_DNA"/>
</dbReference>